<dbReference type="EMBL" id="GBXM01036084">
    <property type="protein sequence ID" value="JAH72493.1"/>
    <property type="molecule type" value="Transcribed_RNA"/>
</dbReference>
<sequence length="34" mass="3789">MNCGSLRQGKHRSDVPAVPKFRIACANDSIHSHR</sequence>
<protein>
    <submittedName>
        <fullName evidence="1">Uncharacterized protein</fullName>
    </submittedName>
</protein>
<name>A0A0E9V5G6_ANGAN</name>
<organism evidence="1">
    <name type="scientific">Anguilla anguilla</name>
    <name type="common">European freshwater eel</name>
    <name type="synonym">Muraena anguilla</name>
    <dbReference type="NCBI Taxonomy" id="7936"/>
    <lineage>
        <taxon>Eukaryota</taxon>
        <taxon>Metazoa</taxon>
        <taxon>Chordata</taxon>
        <taxon>Craniata</taxon>
        <taxon>Vertebrata</taxon>
        <taxon>Euteleostomi</taxon>
        <taxon>Actinopterygii</taxon>
        <taxon>Neopterygii</taxon>
        <taxon>Teleostei</taxon>
        <taxon>Anguilliformes</taxon>
        <taxon>Anguillidae</taxon>
        <taxon>Anguilla</taxon>
    </lineage>
</organism>
<accession>A0A0E9V5G6</accession>
<reference evidence="1" key="2">
    <citation type="journal article" date="2015" name="Fish Shellfish Immunol.">
        <title>Early steps in the European eel (Anguilla anguilla)-Vibrio vulnificus interaction in the gills: Role of the RtxA13 toxin.</title>
        <authorList>
            <person name="Callol A."/>
            <person name="Pajuelo D."/>
            <person name="Ebbesson L."/>
            <person name="Teles M."/>
            <person name="MacKenzie S."/>
            <person name="Amaro C."/>
        </authorList>
    </citation>
    <scope>NUCLEOTIDE SEQUENCE</scope>
</reference>
<reference evidence="1" key="1">
    <citation type="submission" date="2014-11" db="EMBL/GenBank/DDBJ databases">
        <authorList>
            <person name="Amaro Gonzalez C."/>
        </authorList>
    </citation>
    <scope>NUCLEOTIDE SEQUENCE</scope>
</reference>
<evidence type="ECO:0000313" key="1">
    <source>
        <dbReference type="EMBL" id="JAH72493.1"/>
    </source>
</evidence>
<dbReference type="AlphaFoldDB" id="A0A0E9V5G6"/>
<proteinExistence type="predicted"/>